<accession>A0A397HF63</accession>
<feature type="compositionally biased region" description="Basic and acidic residues" evidence="4">
    <location>
        <begin position="216"/>
        <end position="227"/>
    </location>
</feature>
<dbReference type="VEuPathDB" id="FungiDB:CDV56_108683"/>
<evidence type="ECO:0000256" key="4">
    <source>
        <dbReference type="SAM" id="MobiDB-lite"/>
    </source>
</evidence>
<feature type="region of interest" description="Disordered" evidence="4">
    <location>
        <begin position="84"/>
        <end position="227"/>
    </location>
</feature>
<dbReference type="GeneID" id="38130657"/>
<keyword evidence="2" id="KW-0564">Palmitate</keyword>
<keyword evidence="3" id="KW-0449">Lipoprotein</keyword>
<keyword evidence="6" id="KW-1185">Reference proteome</keyword>
<organism evidence="5 6">
    <name type="scientific">Aspergillus thermomutatus</name>
    <name type="common">Neosartorya pseudofischeri</name>
    <dbReference type="NCBI Taxonomy" id="41047"/>
    <lineage>
        <taxon>Eukaryota</taxon>
        <taxon>Fungi</taxon>
        <taxon>Dikarya</taxon>
        <taxon>Ascomycota</taxon>
        <taxon>Pezizomycotina</taxon>
        <taxon>Eurotiomycetes</taxon>
        <taxon>Eurotiomycetidae</taxon>
        <taxon>Eurotiales</taxon>
        <taxon>Aspergillaceae</taxon>
        <taxon>Aspergillus</taxon>
        <taxon>Aspergillus subgen. Fumigati</taxon>
    </lineage>
</organism>
<dbReference type="RefSeq" id="XP_026616021.1">
    <property type="nucleotide sequence ID" value="XM_026762302.1"/>
</dbReference>
<feature type="compositionally biased region" description="Polar residues" evidence="4">
    <location>
        <begin position="85"/>
        <end position="104"/>
    </location>
</feature>
<dbReference type="OrthoDB" id="5415072at2759"/>
<comment type="caution">
    <text evidence="5">The sequence shown here is derived from an EMBL/GenBank/DDBJ whole genome shotgun (WGS) entry which is preliminary data.</text>
</comment>
<dbReference type="Pfam" id="PF15811">
    <property type="entry name" value="SVIP"/>
    <property type="match status" value="1"/>
</dbReference>
<evidence type="ECO:0000256" key="1">
    <source>
        <dbReference type="ARBA" id="ARBA00022707"/>
    </source>
</evidence>
<evidence type="ECO:0000256" key="3">
    <source>
        <dbReference type="ARBA" id="ARBA00023288"/>
    </source>
</evidence>
<evidence type="ECO:0000256" key="2">
    <source>
        <dbReference type="ARBA" id="ARBA00023139"/>
    </source>
</evidence>
<name>A0A397HF63_ASPTH</name>
<dbReference type="InterPro" id="IPR031632">
    <property type="entry name" value="SVIP"/>
</dbReference>
<keyword evidence="1" id="KW-0519">Myristate</keyword>
<dbReference type="EMBL" id="NKHU02000054">
    <property type="protein sequence ID" value="RHZ60236.1"/>
    <property type="molecule type" value="Genomic_DNA"/>
</dbReference>
<reference evidence="5" key="1">
    <citation type="submission" date="2018-08" db="EMBL/GenBank/DDBJ databases">
        <title>Draft genome sequence of azole-resistant Aspergillus thermomutatus (Neosartorya pseudofischeri) strain HMR AF 39, isolated from a human nasal aspirate.</title>
        <authorList>
            <person name="Parent-Michaud M."/>
            <person name="Dufresne P.J."/>
            <person name="Fournier E."/>
            <person name="Martineau C."/>
            <person name="Moreira S."/>
            <person name="Perkins V."/>
            <person name="De Repentigny L."/>
            <person name="Dufresne S.F."/>
        </authorList>
    </citation>
    <scope>NUCLEOTIDE SEQUENCE [LARGE SCALE GENOMIC DNA]</scope>
    <source>
        <strain evidence="5">HMR AF 39</strain>
    </source>
</reference>
<evidence type="ECO:0000313" key="6">
    <source>
        <dbReference type="Proteomes" id="UP000215305"/>
    </source>
</evidence>
<evidence type="ECO:0000313" key="5">
    <source>
        <dbReference type="EMBL" id="RHZ60236.1"/>
    </source>
</evidence>
<proteinExistence type="predicted"/>
<feature type="compositionally biased region" description="Polar residues" evidence="4">
    <location>
        <begin position="197"/>
        <end position="214"/>
    </location>
</feature>
<feature type="compositionally biased region" description="Low complexity" evidence="4">
    <location>
        <begin position="166"/>
        <end position="185"/>
    </location>
</feature>
<sequence length="227" mass="24358">MISTQVSNITNTPHLTLPPLESSWISGHQHLTVHRNRIASPNETIHRAPLGRPLNLLASNSHSLYPSLFSSPYRIPPQPAHLTTPALQLRNNPTPRQMGNICSRSENETEPFSQPGRVLGSASNPPPNAAPRAPLPAKSKAGFKSPGRTLGDTAPEVPDAGRADARTNAAIAAQKRAESAASAQKGKLGSKLAAQKARTQAQTLSEVSREQTAARNMDESSEARRWN</sequence>
<protein>
    <submittedName>
        <fullName evidence="5">Uncharacterized protein</fullName>
    </submittedName>
</protein>
<dbReference type="Proteomes" id="UP000215305">
    <property type="component" value="Unassembled WGS sequence"/>
</dbReference>
<dbReference type="AlphaFoldDB" id="A0A397HF63"/>
<gene>
    <name evidence="5" type="ORF">CDV56_108683</name>
</gene>